<reference evidence="3 4" key="1">
    <citation type="submission" date="2017-06" db="EMBL/GenBank/DDBJ databases">
        <title>Ant-infecting Ophiocordyceps genomes reveal a high diversity of potential behavioral manipulation genes and a possible major role for enterotoxins.</title>
        <authorList>
            <person name="De Bekker C."/>
            <person name="Evans H.C."/>
            <person name="Brachmann A."/>
            <person name="Hughes D.P."/>
        </authorList>
    </citation>
    <scope>NUCLEOTIDE SEQUENCE [LARGE SCALE GENOMIC DNA]</scope>
    <source>
        <strain evidence="3 4">Map16</strain>
    </source>
</reference>
<gene>
    <name evidence="3" type="ORF">CDD80_4949</name>
</gene>
<evidence type="ECO:0000313" key="3">
    <source>
        <dbReference type="EMBL" id="PHH79390.1"/>
    </source>
</evidence>
<dbReference type="EMBL" id="NJES01000047">
    <property type="protein sequence ID" value="PHH79390.1"/>
    <property type="molecule type" value="Genomic_DNA"/>
</dbReference>
<keyword evidence="2" id="KW-0732">Signal</keyword>
<organism evidence="3 4">
    <name type="scientific">Ophiocordyceps camponoti-rufipedis</name>
    <dbReference type="NCBI Taxonomy" id="2004952"/>
    <lineage>
        <taxon>Eukaryota</taxon>
        <taxon>Fungi</taxon>
        <taxon>Dikarya</taxon>
        <taxon>Ascomycota</taxon>
        <taxon>Pezizomycotina</taxon>
        <taxon>Sordariomycetes</taxon>
        <taxon>Hypocreomycetidae</taxon>
        <taxon>Hypocreales</taxon>
        <taxon>Ophiocordycipitaceae</taxon>
        <taxon>Ophiocordyceps</taxon>
    </lineage>
</organism>
<accession>A0A2C5ZHV3</accession>
<feature type="region of interest" description="Disordered" evidence="1">
    <location>
        <begin position="17"/>
        <end position="51"/>
    </location>
</feature>
<protein>
    <recommendedName>
        <fullName evidence="5">Secreted protein</fullName>
    </recommendedName>
</protein>
<evidence type="ECO:0000256" key="1">
    <source>
        <dbReference type="SAM" id="MobiDB-lite"/>
    </source>
</evidence>
<feature type="chain" id="PRO_5012744917" description="Secreted protein" evidence="2">
    <location>
        <begin position="19"/>
        <end position="127"/>
    </location>
</feature>
<dbReference type="Proteomes" id="UP000226431">
    <property type="component" value="Unassembled WGS sequence"/>
</dbReference>
<evidence type="ECO:0008006" key="5">
    <source>
        <dbReference type="Google" id="ProtNLM"/>
    </source>
</evidence>
<feature type="signal peptide" evidence="2">
    <location>
        <begin position="1"/>
        <end position="18"/>
    </location>
</feature>
<dbReference type="AlphaFoldDB" id="A0A2C5ZHV3"/>
<proteinExistence type="predicted"/>
<keyword evidence="4" id="KW-1185">Reference proteome</keyword>
<sequence length="127" mass="13446">MLSSLLFLPWLCPHGKKGAECSSSKTSVGGEANPRRVHQVKSTKSFPTRGSPLPLTATESLSAAIHCKGALPSLKPAGCVACSTISTYVLPDDSSTSPWSAWNVECHLSANSRAERAAAFDILDHRP</sequence>
<name>A0A2C5ZHV3_9HYPO</name>
<evidence type="ECO:0000313" key="4">
    <source>
        <dbReference type="Proteomes" id="UP000226431"/>
    </source>
</evidence>
<comment type="caution">
    <text evidence="3">The sequence shown here is derived from an EMBL/GenBank/DDBJ whole genome shotgun (WGS) entry which is preliminary data.</text>
</comment>
<evidence type="ECO:0000256" key="2">
    <source>
        <dbReference type="SAM" id="SignalP"/>
    </source>
</evidence>